<sequence>MNTVPAASSPPATCPPTICPCGPASETAKVEGEADGRVAWRRKVADMERMSKRPWKVTVPTGATEGWRRVTLPTVPEPLRTQRLVFFLWLNRARASTTSFPPGISKMKGLMEGSGSRVIIRGGLGLFLEPGGRPLGLRTTSIVAPSPVETGFWAARLGPPLLRLSSSSDV</sequence>
<evidence type="ECO:0000313" key="2">
    <source>
        <dbReference type="Proteomes" id="UP000291084"/>
    </source>
</evidence>
<protein>
    <submittedName>
        <fullName evidence="1">Uncharacterized protein</fullName>
    </submittedName>
</protein>
<dbReference type="Proteomes" id="UP000291084">
    <property type="component" value="Chromosome 3"/>
</dbReference>
<reference evidence="1 2" key="1">
    <citation type="journal article" date="2015" name="Sci. Rep.">
        <title>The power of single molecule real-time sequencing technology in the de novo assembly of a eukaryotic genome.</title>
        <authorList>
            <person name="Sakai H."/>
            <person name="Naito K."/>
            <person name="Ogiso-Tanaka E."/>
            <person name="Takahashi Y."/>
            <person name="Iseki K."/>
            <person name="Muto C."/>
            <person name="Satou K."/>
            <person name="Teruya K."/>
            <person name="Shiroma A."/>
            <person name="Shimoji M."/>
            <person name="Hirano T."/>
            <person name="Itoh T."/>
            <person name="Kaga A."/>
            <person name="Tomooka N."/>
        </authorList>
    </citation>
    <scope>NUCLEOTIDE SEQUENCE [LARGE SCALE GENOMIC DNA]</scope>
    <source>
        <strain evidence="2">cv. Shumari</strain>
    </source>
</reference>
<gene>
    <name evidence="1" type="primary">Vigan.03G152900</name>
    <name evidence="1" type="ORF">VIGAN_03152900</name>
</gene>
<dbReference type="AlphaFoldDB" id="A0A0S3RMB9"/>
<dbReference type="EMBL" id="AP015036">
    <property type="protein sequence ID" value="BAT81721.1"/>
    <property type="molecule type" value="Genomic_DNA"/>
</dbReference>
<evidence type="ECO:0000313" key="1">
    <source>
        <dbReference type="EMBL" id="BAT81721.1"/>
    </source>
</evidence>
<proteinExistence type="predicted"/>
<organism evidence="1 2">
    <name type="scientific">Vigna angularis var. angularis</name>
    <dbReference type="NCBI Taxonomy" id="157739"/>
    <lineage>
        <taxon>Eukaryota</taxon>
        <taxon>Viridiplantae</taxon>
        <taxon>Streptophyta</taxon>
        <taxon>Embryophyta</taxon>
        <taxon>Tracheophyta</taxon>
        <taxon>Spermatophyta</taxon>
        <taxon>Magnoliopsida</taxon>
        <taxon>eudicotyledons</taxon>
        <taxon>Gunneridae</taxon>
        <taxon>Pentapetalae</taxon>
        <taxon>rosids</taxon>
        <taxon>fabids</taxon>
        <taxon>Fabales</taxon>
        <taxon>Fabaceae</taxon>
        <taxon>Papilionoideae</taxon>
        <taxon>50 kb inversion clade</taxon>
        <taxon>NPAAA clade</taxon>
        <taxon>indigoferoid/millettioid clade</taxon>
        <taxon>Phaseoleae</taxon>
        <taxon>Vigna</taxon>
    </lineage>
</organism>
<keyword evidence="2" id="KW-1185">Reference proteome</keyword>
<accession>A0A0S3RMB9</accession>
<name>A0A0S3RMB9_PHAAN</name>